<name>A0A011UAF4_9HYPH</name>
<comment type="function">
    <text evidence="6 8 9">Necessary for efficient RNA polymerase transcription elongation past template-encoded arresting sites. The arresting sites in DNA have the property of trapping a certain fraction of elongating RNA polymerases that pass through, resulting in locked ternary complexes. Cleavage of the nascent transcript by cleavage factors such as GreA or GreB allows the resumption of elongation from the new 3'terminus. GreA releases sequences of 2 to 3 nucleotides.</text>
</comment>
<evidence type="ECO:0000259" key="10">
    <source>
        <dbReference type="Pfam" id="PF01272"/>
    </source>
</evidence>
<keyword evidence="13" id="KW-0648">Protein biosynthesis</keyword>
<evidence type="ECO:0000256" key="4">
    <source>
        <dbReference type="ARBA" id="ARBA00023125"/>
    </source>
</evidence>
<keyword evidence="4 8" id="KW-0238">DNA-binding</keyword>
<dbReference type="InterPro" id="IPR001437">
    <property type="entry name" value="Tscrpt_elong_fac_GreA/B_C"/>
</dbReference>
<dbReference type="NCBIfam" id="NF001263">
    <property type="entry name" value="PRK00226.1-4"/>
    <property type="match status" value="1"/>
</dbReference>
<dbReference type="InterPro" id="IPR036953">
    <property type="entry name" value="GreA/GreB_C_sf"/>
</dbReference>
<evidence type="ECO:0000256" key="1">
    <source>
        <dbReference type="ARBA" id="ARBA00008213"/>
    </source>
</evidence>
<protein>
    <recommendedName>
        <fullName evidence="2 8">Transcription elongation factor GreA</fullName>
    </recommendedName>
    <alternativeName>
        <fullName evidence="7 8">Transcript cleavage factor GreA</fullName>
    </alternativeName>
</protein>
<dbReference type="PROSITE" id="PS00829">
    <property type="entry name" value="GREAB_1"/>
    <property type="match status" value="1"/>
</dbReference>
<dbReference type="InterPro" id="IPR022691">
    <property type="entry name" value="Tscrpt_elong_fac_GreA/B_N"/>
</dbReference>
<dbReference type="FunFam" id="1.10.287.180:FF:000001">
    <property type="entry name" value="Transcription elongation factor GreA"/>
    <property type="match status" value="1"/>
</dbReference>
<dbReference type="NCBIfam" id="NF001264">
    <property type="entry name" value="PRK00226.1-5"/>
    <property type="match status" value="1"/>
</dbReference>
<evidence type="ECO:0000256" key="3">
    <source>
        <dbReference type="ARBA" id="ARBA00023015"/>
    </source>
</evidence>
<dbReference type="Gene3D" id="1.10.287.180">
    <property type="entry name" value="Transcription elongation factor, GreA/GreB, N-terminal domain"/>
    <property type="match status" value="1"/>
</dbReference>
<dbReference type="PROSITE" id="PS00830">
    <property type="entry name" value="GREAB_2"/>
    <property type="match status" value="1"/>
</dbReference>
<reference evidence="12 14" key="1">
    <citation type="submission" date="2014-02" db="EMBL/GenBank/DDBJ databases">
        <title>Aquamicrobium defluvii Genome sequencing.</title>
        <authorList>
            <person name="Wang X."/>
        </authorList>
    </citation>
    <scope>NUCLEOTIDE SEQUENCE [LARGE SCALE GENOMIC DNA]</scope>
    <source>
        <strain evidence="12 14">W13Z1</strain>
    </source>
</reference>
<dbReference type="Proteomes" id="UP000294958">
    <property type="component" value="Unassembled WGS sequence"/>
</dbReference>
<dbReference type="Pfam" id="PF01272">
    <property type="entry name" value="GreA_GreB"/>
    <property type="match status" value="1"/>
</dbReference>
<dbReference type="InterPro" id="IPR023459">
    <property type="entry name" value="Tscrpt_elong_fac_GreA/B_fam"/>
</dbReference>
<dbReference type="GO" id="GO:0006354">
    <property type="term" value="P:DNA-templated transcription elongation"/>
    <property type="evidence" value="ECO:0007669"/>
    <property type="project" value="TreeGrafter"/>
</dbReference>
<keyword evidence="13" id="KW-0251">Elongation factor</keyword>
<sequence length="157" mass="17249">MNKVPMTAGGFETLKEELRWRQQEERPRIIEAISEARSHGDLSENAEYHAAKEAQSLNEGRVSELEDLIARAEVIDISKLSGDKVKFGATVVLVDEDTEEEKTYQIVGDQEADVKAGRISISSPIARALIGKEVGDAVEVNAPGGARGYEIVELRWA</sequence>
<dbReference type="InterPro" id="IPR018151">
    <property type="entry name" value="TF_GreA/GreB_CS"/>
</dbReference>
<gene>
    <name evidence="8" type="primary">greA</name>
    <name evidence="12" type="ORF">BG36_13785</name>
    <name evidence="13" type="ORF">DES43_12416</name>
</gene>
<dbReference type="GO" id="GO:0032784">
    <property type="term" value="P:regulation of DNA-templated transcription elongation"/>
    <property type="evidence" value="ECO:0007669"/>
    <property type="project" value="UniProtKB-UniRule"/>
</dbReference>
<dbReference type="Pfam" id="PF03449">
    <property type="entry name" value="GreA_GreB_N"/>
    <property type="match status" value="1"/>
</dbReference>
<keyword evidence="15" id="KW-1185">Reference proteome</keyword>
<dbReference type="EMBL" id="JENY01000028">
    <property type="protein sequence ID" value="EXL02868.1"/>
    <property type="molecule type" value="Genomic_DNA"/>
</dbReference>
<keyword evidence="5 8" id="KW-0804">Transcription</keyword>
<dbReference type="AlphaFoldDB" id="A0A011UAF4"/>
<dbReference type="FunFam" id="3.10.50.30:FF:000001">
    <property type="entry name" value="Transcription elongation factor GreA"/>
    <property type="match status" value="1"/>
</dbReference>
<evidence type="ECO:0000256" key="8">
    <source>
        <dbReference type="HAMAP-Rule" id="MF_00105"/>
    </source>
</evidence>
<dbReference type="GO" id="GO:0070063">
    <property type="term" value="F:RNA polymerase binding"/>
    <property type="evidence" value="ECO:0007669"/>
    <property type="project" value="InterPro"/>
</dbReference>
<dbReference type="NCBIfam" id="TIGR01462">
    <property type="entry name" value="greA"/>
    <property type="match status" value="1"/>
</dbReference>
<dbReference type="HAMAP" id="MF_00105">
    <property type="entry name" value="GreA_GreB"/>
    <property type="match status" value="1"/>
</dbReference>
<dbReference type="Gene3D" id="3.10.50.30">
    <property type="entry name" value="Transcription elongation factor, GreA/GreB, C-terminal domain"/>
    <property type="match status" value="1"/>
</dbReference>
<dbReference type="InterPro" id="IPR006359">
    <property type="entry name" value="Tscrpt_elong_fac_GreA"/>
</dbReference>
<evidence type="ECO:0000313" key="13">
    <source>
        <dbReference type="EMBL" id="TDR33221.1"/>
    </source>
</evidence>
<dbReference type="GO" id="GO:0003746">
    <property type="term" value="F:translation elongation factor activity"/>
    <property type="evidence" value="ECO:0007669"/>
    <property type="project" value="UniProtKB-KW"/>
</dbReference>
<evidence type="ECO:0000256" key="7">
    <source>
        <dbReference type="ARBA" id="ARBA00030776"/>
    </source>
</evidence>
<accession>A0A011UAF4</accession>
<dbReference type="EMBL" id="SNZF01000024">
    <property type="protein sequence ID" value="TDR33221.1"/>
    <property type="molecule type" value="Genomic_DNA"/>
</dbReference>
<evidence type="ECO:0000313" key="15">
    <source>
        <dbReference type="Proteomes" id="UP000294958"/>
    </source>
</evidence>
<dbReference type="PANTHER" id="PTHR30437">
    <property type="entry name" value="TRANSCRIPTION ELONGATION FACTOR GREA"/>
    <property type="match status" value="1"/>
</dbReference>
<feature type="domain" description="Transcription elongation factor GreA/GreB C-terminal" evidence="10">
    <location>
        <begin position="82"/>
        <end position="154"/>
    </location>
</feature>
<dbReference type="STRING" id="69279.BG36_13785"/>
<evidence type="ECO:0000256" key="9">
    <source>
        <dbReference type="RuleBase" id="RU000556"/>
    </source>
</evidence>
<reference evidence="13 15" key="2">
    <citation type="submission" date="2019-03" db="EMBL/GenBank/DDBJ databases">
        <title>Genomic Encyclopedia of Type Strains, Phase IV (KMG-IV): sequencing the most valuable type-strain genomes for metagenomic binning, comparative biology and taxonomic classification.</title>
        <authorList>
            <person name="Goeker M."/>
        </authorList>
    </citation>
    <scope>NUCLEOTIDE SEQUENCE [LARGE SCALE GENOMIC DNA]</scope>
    <source>
        <strain evidence="13 15">DSM 11603</strain>
    </source>
</reference>
<proteinExistence type="inferred from homology"/>
<dbReference type="HOGENOM" id="CLU_101379_2_0_5"/>
<feature type="domain" description="Transcription elongation factor GreA/GreB N-terminal" evidence="11">
    <location>
        <begin position="4"/>
        <end position="74"/>
    </location>
</feature>
<dbReference type="OrthoDB" id="9808774at2"/>
<evidence type="ECO:0000313" key="14">
    <source>
        <dbReference type="Proteomes" id="UP000019849"/>
    </source>
</evidence>
<dbReference type="Proteomes" id="UP000019849">
    <property type="component" value="Unassembled WGS sequence"/>
</dbReference>
<comment type="caution">
    <text evidence="12">The sequence shown here is derived from an EMBL/GenBank/DDBJ whole genome shotgun (WGS) entry which is preliminary data.</text>
</comment>
<dbReference type="PANTHER" id="PTHR30437:SF4">
    <property type="entry name" value="TRANSCRIPTION ELONGATION FACTOR GREA"/>
    <property type="match status" value="1"/>
</dbReference>
<dbReference type="GO" id="GO:0003677">
    <property type="term" value="F:DNA binding"/>
    <property type="evidence" value="ECO:0007669"/>
    <property type="project" value="UniProtKB-UniRule"/>
</dbReference>
<evidence type="ECO:0000259" key="11">
    <source>
        <dbReference type="Pfam" id="PF03449"/>
    </source>
</evidence>
<dbReference type="PATRIC" id="fig|69279.3.peg.3850"/>
<dbReference type="PIRSF" id="PIRSF006092">
    <property type="entry name" value="GreA_GreB"/>
    <property type="match status" value="1"/>
</dbReference>
<evidence type="ECO:0000256" key="6">
    <source>
        <dbReference type="ARBA" id="ARBA00024916"/>
    </source>
</evidence>
<keyword evidence="3 8" id="KW-0805">Transcription regulation</keyword>
<organism evidence="12 14">
    <name type="scientific">Aquamicrobium defluvii</name>
    <dbReference type="NCBI Taxonomy" id="69279"/>
    <lineage>
        <taxon>Bacteria</taxon>
        <taxon>Pseudomonadati</taxon>
        <taxon>Pseudomonadota</taxon>
        <taxon>Alphaproteobacteria</taxon>
        <taxon>Hyphomicrobiales</taxon>
        <taxon>Phyllobacteriaceae</taxon>
        <taxon>Aquamicrobium</taxon>
    </lineage>
</organism>
<dbReference type="SUPFAM" id="SSF54534">
    <property type="entry name" value="FKBP-like"/>
    <property type="match status" value="1"/>
</dbReference>
<dbReference type="SUPFAM" id="SSF46557">
    <property type="entry name" value="GreA transcript cleavage protein, N-terminal domain"/>
    <property type="match status" value="1"/>
</dbReference>
<dbReference type="InterPro" id="IPR028624">
    <property type="entry name" value="Tscrpt_elong_fac_GreA/B"/>
</dbReference>
<dbReference type="NCBIfam" id="NF001261">
    <property type="entry name" value="PRK00226.1-2"/>
    <property type="match status" value="1"/>
</dbReference>
<dbReference type="eggNOG" id="COG0782">
    <property type="taxonomic scope" value="Bacteria"/>
</dbReference>
<comment type="similarity">
    <text evidence="1 8 9">Belongs to the GreA/GreB family.</text>
</comment>
<dbReference type="RefSeq" id="WP_035030540.1">
    <property type="nucleotide sequence ID" value="NZ_KK073900.1"/>
</dbReference>
<dbReference type="InterPro" id="IPR036805">
    <property type="entry name" value="Tscrpt_elong_fac_GreA/B_N_sf"/>
</dbReference>
<evidence type="ECO:0000256" key="2">
    <source>
        <dbReference type="ARBA" id="ARBA00013729"/>
    </source>
</evidence>
<evidence type="ECO:0000313" key="12">
    <source>
        <dbReference type="EMBL" id="EXL02868.1"/>
    </source>
</evidence>
<evidence type="ECO:0000256" key="5">
    <source>
        <dbReference type="ARBA" id="ARBA00023163"/>
    </source>
</evidence>